<keyword evidence="2" id="KW-1185">Reference proteome</keyword>
<protein>
    <submittedName>
        <fullName evidence="1">Uncharacterized protein</fullName>
    </submittedName>
</protein>
<dbReference type="Proteomes" id="UP000438448">
    <property type="component" value="Unassembled WGS sequence"/>
</dbReference>
<evidence type="ECO:0000313" key="2">
    <source>
        <dbReference type="Proteomes" id="UP000438448"/>
    </source>
</evidence>
<dbReference type="RefSeq" id="WP_153414679.1">
    <property type="nucleotide sequence ID" value="NZ_WEGK01000015.1"/>
</dbReference>
<sequence>MNEIANTIAPNGIAVSVIPGASVSRGVLAMQGTGHSVASVFGAGLQAPKREIKTDELERSWQPEHSNAGAFAADTAPMAAYRLRAFHLRQAHPATVIRSRHRSRLR</sequence>
<dbReference type="OrthoDB" id="4569554at2"/>
<gene>
    <name evidence="1" type="ORF">NRB20_60060</name>
</gene>
<dbReference type="EMBL" id="WEGK01000015">
    <property type="protein sequence ID" value="MQY22882.1"/>
    <property type="molecule type" value="Genomic_DNA"/>
</dbReference>
<organism evidence="1 2">
    <name type="scientific">Nocardia macrotermitis</name>
    <dbReference type="NCBI Taxonomy" id="2585198"/>
    <lineage>
        <taxon>Bacteria</taxon>
        <taxon>Bacillati</taxon>
        <taxon>Actinomycetota</taxon>
        <taxon>Actinomycetes</taxon>
        <taxon>Mycobacteriales</taxon>
        <taxon>Nocardiaceae</taxon>
        <taxon>Nocardia</taxon>
    </lineage>
</organism>
<reference evidence="1 2" key="1">
    <citation type="submission" date="2019-10" db="EMBL/GenBank/DDBJ databases">
        <title>Nocardia macrotermitis sp. nov. and Nocardia aurantia sp. nov., isolated from the gut of fungus growing-termite Macrotermes natalensis.</title>
        <authorList>
            <person name="Benndorf R."/>
            <person name="Schwitalla J."/>
            <person name="Martin K."/>
            <person name="De Beer W."/>
            <person name="Kaster A.-K."/>
            <person name="Vollmers J."/>
            <person name="Poulsen M."/>
            <person name="Beemelmanns C."/>
        </authorList>
    </citation>
    <scope>NUCLEOTIDE SEQUENCE [LARGE SCALE GENOMIC DNA]</scope>
    <source>
        <strain evidence="1 2">RB20</strain>
    </source>
</reference>
<comment type="caution">
    <text evidence="1">The sequence shown here is derived from an EMBL/GenBank/DDBJ whole genome shotgun (WGS) entry which is preliminary data.</text>
</comment>
<dbReference type="AlphaFoldDB" id="A0A7K0DC56"/>
<name>A0A7K0DC56_9NOCA</name>
<accession>A0A7K0DC56</accession>
<proteinExistence type="predicted"/>
<evidence type="ECO:0000313" key="1">
    <source>
        <dbReference type="EMBL" id="MQY22882.1"/>
    </source>
</evidence>